<gene>
    <name evidence="1" type="ORF">J2Z17_003592</name>
</gene>
<evidence type="ECO:0000313" key="2">
    <source>
        <dbReference type="Proteomes" id="UP000759443"/>
    </source>
</evidence>
<dbReference type="Proteomes" id="UP000759443">
    <property type="component" value="Unassembled WGS sequence"/>
</dbReference>
<proteinExistence type="predicted"/>
<organism evidence="1 2">
    <name type="scientific">Rhizobium halophytocola</name>
    <dbReference type="NCBI Taxonomy" id="735519"/>
    <lineage>
        <taxon>Bacteria</taxon>
        <taxon>Pseudomonadati</taxon>
        <taxon>Pseudomonadota</taxon>
        <taxon>Alphaproteobacteria</taxon>
        <taxon>Hyphomicrobiales</taxon>
        <taxon>Rhizobiaceae</taxon>
        <taxon>Rhizobium/Agrobacterium group</taxon>
        <taxon>Rhizobium</taxon>
    </lineage>
</organism>
<accession>A0ABS4E2H9</accession>
<name>A0ABS4E2H9_9HYPH</name>
<sequence>MNEKMPLFEQLDALGDDAERADWLWRISPALLLTYQATIKARFRARDWPEALAFIDARLTALRRNADEHGWFALAAYEMCEAARVRLAESVAGRAGR</sequence>
<evidence type="ECO:0000313" key="1">
    <source>
        <dbReference type="EMBL" id="MBP1852137.1"/>
    </source>
</evidence>
<dbReference type="RefSeq" id="WP_209946984.1">
    <property type="nucleotide sequence ID" value="NZ_JAGGJU010000010.1"/>
</dbReference>
<dbReference type="EMBL" id="JAGGJU010000010">
    <property type="protein sequence ID" value="MBP1852137.1"/>
    <property type="molecule type" value="Genomic_DNA"/>
</dbReference>
<protein>
    <submittedName>
        <fullName evidence="1">Uncharacterized protein</fullName>
    </submittedName>
</protein>
<reference evidence="1 2" key="1">
    <citation type="submission" date="2021-03" db="EMBL/GenBank/DDBJ databases">
        <title>Genomic Encyclopedia of Type Strains, Phase IV (KMG-IV): sequencing the most valuable type-strain genomes for metagenomic binning, comparative biology and taxonomic classification.</title>
        <authorList>
            <person name="Goeker M."/>
        </authorList>
    </citation>
    <scope>NUCLEOTIDE SEQUENCE [LARGE SCALE GENOMIC DNA]</scope>
    <source>
        <strain evidence="1 2">DSM 21600</strain>
    </source>
</reference>
<comment type="caution">
    <text evidence="1">The sequence shown here is derived from an EMBL/GenBank/DDBJ whole genome shotgun (WGS) entry which is preliminary data.</text>
</comment>
<keyword evidence="2" id="KW-1185">Reference proteome</keyword>